<organism evidence="1 2">
    <name type="scientific">Albula glossodonta</name>
    <name type="common">roundjaw bonefish</name>
    <dbReference type="NCBI Taxonomy" id="121402"/>
    <lineage>
        <taxon>Eukaryota</taxon>
        <taxon>Metazoa</taxon>
        <taxon>Chordata</taxon>
        <taxon>Craniata</taxon>
        <taxon>Vertebrata</taxon>
        <taxon>Euteleostomi</taxon>
        <taxon>Actinopterygii</taxon>
        <taxon>Neopterygii</taxon>
        <taxon>Teleostei</taxon>
        <taxon>Albuliformes</taxon>
        <taxon>Albulidae</taxon>
        <taxon>Albula</taxon>
    </lineage>
</organism>
<protein>
    <submittedName>
        <fullName evidence="1">Uncharacterized protein</fullName>
    </submittedName>
</protein>
<sequence>MVLRKRFRRGRTYISYCSPHDPYLRIDPQGIIQPAQLEAPTCLQTLQHSPQFLIPEQFLCPPGGDRMDFCHIFTNQKSQKEEKPALPRGFQVLGSLPLPSVSECLLLKLPLCYTALSQSSVASGRCGSAYPIGETGGAKTGGGSQTWVTEMEESRLQYVNVSGRRTGCERG</sequence>
<accession>A0A8T2P9A5</accession>
<proteinExistence type="predicted"/>
<keyword evidence="2" id="KW-1185">Reference proteome</keyword>
<dbReference type="AlphaFoldDB" id="A0A8T2P9A5"/>
<evidence type="ECO:0000313" key="2">
    <source>
        <dbReference type="Proteomes" id="UP000824540"/>
    </source>
</evidence>
<comment type="caution">
    <text evidence="1">The sequence shown here is derived from an EMBL/GenBank/DDBJ whole genome shotgun (WGS) entry which is preliminary data.</text>
</comment>
<dbReference type="Proteomes" id="UP000824540">
    <property type="component" value="Unassembled WGS sequence"/>
</dbReference>
<dbReference type="EMBL" id="JAFBMS010000016">
    <property type="protein sequence ID" value="KAG9346202.1"/>
    <property type="molecule type" value="Genomic_DNA"/>
</dbReference>
<name>A0A8T2P9A5_9TELE</name>
<reference evidence="1" key="1">
    <citation type="thesis" date="2021" institute="BYU ScholarsArchive" country="Provo, UT, USA">
        <title>Applications of and Algorithms for Genome Assembly and Genomic Analyses with an Emphasis on Marine Teleosts.</title>
        <authorList>
            <person name="Pickett B.D."/>
        </authorList>
    </citation>
    <scope>NUCLEOTIDE SEQUENCE</scope>
    <source>
        <strain evidence="1">HI-2016</strain>
    </source>
</reference>
<evidence type="ECO:0000313" key="1">
    <source>
        <dbReference type="EMBL" id="KAG9346202.1"/>
    </source>
</evidence>
<gene>
    <name evidence="1" type="ORF">JZ751_008025</name>
</gene>